<evidence type="ECO:0000313" key="1">
    <source>
        <dbReference type="EMBL" id="CAL1240557.1"/>
    </source>
</evidence>
<dbReference type="Pfam" id="PF07357">
    <property type="entry name" value="DRAT"/>
    <property type="match status" value="1"/>
</dbReference>
<dbReference type="EC" id="2.4.2.37" evidence="1"/>
<reference evidence="1 2" key="1">
    <citation type="submission" date="2024-04" db="EMBL/GenBank/DDBJ databases">
        <authorList>
            <person name="Cremers G."/>
        </authorList>
    </citation>
    <scope>NUCLEOTIDE SEQUENCE [LARGE SCALE GENOMIC DNA]</scope>
    <source>
        <strain evidence="1">MeCH1-AG</strain>
    </source>
</reference>
<accession>A0ABM9NIW0</accession>
<keyword evidence="2" id="KW-1185">Reference proteome</keyword>
<sequence length="270" mass="31073">MAQEPPAPIGHSTNLVGIPTGLLASTAFNEHPLPLHISGTREANYGLFARLRESRDPGEAAAIFQDYMYVLFGLHGEPKADRGGPRRFRSSYLKLLRGWGFDANNPQGAVLKGWVESRFGLFPTFHKAPLTRFGSPAWITYIEEKMSSRFHNNSINLQLDLLYEFCQWVSARFARPARRHLVLYRGENRFDEQRLIGPREGRWLTVRFNNLVSFTAHRETACEFGDYILEVRVPVVKILFFDQLLPQHPLQGEWEYLVIGGDYRVRADYF</sequence>
<keyword evidence="1" id="KW-0328">Glycosyltransferase</keyword>
<dbReference type="RefSeq" id="WP_348757151.1">
    <property type="nucleotide sequence ID" value="NZ_OZ026884.1"/>
</dbReference>
<dbReference type="EMBL" id="OZ026884">
    <property type="protein sequence ID" value="CAL1240557.1"/>
    <property type="molecule type" value="Genomic_DNA"/>
</dbReference>
<keyword evidence="1" id="KW-0808">Transferase</keyword>
<proteinExistence type="predicted"/>
<evidence type="ECO:0000313" key="2">
    <source>
        <dbReference type="Proteomes" id="UP001497493"/>
    </source>
</evidence>
<gene>
    <name evidence="1" type="primary">draT</name>
    <name evidence="1" type="ORF">MECH1_V1_1781</name>
</gene>
<organism evidence="1 2">
    <name type="scientific">Candidatus Methylocalor cossyra</name>
    <dbReference type="NCBI Taxonomy" id="3108543"/>
    <lineage>
        <taxon>Bacteria</taxon>
        <taxon>Pseudomonadati</taxon>
        <taxon>Pseudomonadota</taxon>
        <taxon>Gammaproteobacteria</taxon>
        <taxon>Methylococcales</taxon>
        <taxon>Methylococcaceae</taxon>
        <taxon>Candidatus Methylocalor</taxon>
    </lineage>
</organism>
<dbReference type="GO" id="GO:0030701">
    <property type="term" value="F:NAD+-dinitrogen-reductase ADP-D-ribosyltransferase activity"/>
    <property type="evidence" value="ECO:0007669"/>
    <property type="project" value="UniProtKB-EC"/>
</dbReference>
<dbReference type="InterPro" id="IPR009953">
    <property type="entry name" value="DRA_trans"/>
</dbReference>
<dbReference type="Proteomes" id="UP001497493">
    <property type="component" value="Chromosome"/>
</dbReference>
<name>A0ABM9NIW0_9GAMM</name>
<protein>
    <submittedName>
        <fullName evidence="1">NAD(+)--dinitrogen-reductase ADP-D-ribosyltransferase</fullName>
        <ecNumber evidence="1">2.4.2.37</ecNumber>
    </submittedName>
</protein>